<proteinExistence type="predicted"/>
<dbReference type="GO" id="GO:0016787">
    <property type="term" value="F:hydrolase activity"/>
    <property type="evidence" value="ECO:0007669"/>
    <property type="project" value="UniProtKB-KW"/>
</dbReference>
<gene>
    <name evidence="3" type="ORF">NBH00_03315</name>
</gene>
<dbReference type="CDD" id="cd00431">
    <property type="entry name" value="cysteine_hydrolases"/>
    <property type="match status" value="1"/>
</dbReference>
<evidence type="ECO:0000313" key="4">
    <source>
        <dbReference type="Proteomes" id="UP001056035"/>
    </source>
</evidence>
<dbReference type="Proteomes" id="UP001056035">
    <property type="component" value="Chromosome"/>
</dbReference>
<dbReference type="RefSeq" id="WP_254571933.1">
    <property type="nucleotide sequence ID" value="NZ_CP098502.1"/>
</dbReference>
<dbReference type="InterPro" id="IPR000868">
    <property type="entry name" value="Isochorismatase-like_dom"/>
</dbReference>
<accession>A0ABY5DX37</accession>
<organism evidence="3 4">
    <name type="scientific">Paraconexibacter antarcticus</name>
    <dbReference type="NCBI Taxonomy" id="2949664"/>
    <lineage>
        <taxon>Bacteria</taxon>
        <taxon>Bacillati</taxon>
        <taxon>Actinomycetota</taxon>
        <taxon>Thermoleophilia</taxon>
        <taxon>Solirubrobacterales</taxon>
        <taxon>Paraconexibacteraceae</taxon>
        <taxon>Paraconexibacter</taxon>
    </lineage>
</organism>
<dbReference type="Gene3D" id="3.40.50.850">
    <property type="entry name" value="Isochorismatase-like"/>
    <property type="match status" value="1"/>
</dbReference>
<name>A0ABY5DX37_9ACTN</name>
<evidence type="ECO:0000256" key="1">
    <source>
        <dbReference type="ARBA" id="ARBA00022801"/>
    </source>
</evidence>
<reference evidence="3 4" key="1">
    <citation type="submission" date="2022-06" db="EMBL/GenBank/DDBJ databases">
        <title>Paraconexibacter antarcticus.</title>
        <authorList>
            <person name="Kim C.S."/>
        </authorList>
    </citation>
    <scope>NUCLEOTIDE SEQUENCE [LARGE SCALE GENOMIC DNA]</scope>
    <source>
        <strain evidence="3 4">02-257</strain>
    </source>
</reference>
<dbReference type="Pfam" id="PF00857">
    <property type="entry name" value="Isochorismatase"/>
    <property type="match status" value="1"/>
</dbReference>
<dbReference type="SUPFAM" id="SSF52499">
    <property type="entry name" value="Isochorismatase-like hydrolases"/>
    <property type="match status" value="1"/>
</dbReference>
<keyword evidence="4" id="KW-1185">Reference proteome</keyword>
<sequence>MQLHGRTALIVIDVQKGETAPSMDGGIPIMAGGAERHERIRAIIAAARAAGVPPVFIQEVHKPSLVDFGRELDGTEGVHCVEGDVLTELAEGVGPEGDEYLIRKRRYSAFYATELELILKSYKAETLILLGALTDVCVHYTFADAHQGDYHCRVVTDCVGGSSQAAHDASLNAMAYLQRDALVTSDDVLLTLRTLAPEHACVEPAAAARDEAAA</sequence>
<dbReference type="PANTHER" id="PTHR43540">
    <property type="entry name" value="PEROXYUREIDOACRYLATE/UREIDOACRYLATE AMIDOHYDROLASE-RELATED"/>
    <property type="match status" value="1"/>
</dbReference>
<evidence type="ECO:0000259" key="2">
    <source>
        <dbReference type="Pfam" id="PF00857"/>
    </source>
</evidence>
<feature type="domain" description="Isochorismatase-like" evidence="2">
    <location>
        <begin position="7"/>
        <end position="178"/>
    </location>
</feature>
<keyword evidence="1 3" id="KW-0378">Hydrolase</keyword>
<protein>
    <submittedName>
        <fullName evidence="3">Cysteine hydrolase</fullName>
    </submittedName>
</protein>
<dbReference type="InterPro" id="IPR050272">
    <property type="entry name" value="Isochorismatase-like_hydrls"/>
</dbReference>
<dbReference type="InterPro" id="IPR036380">
    <property type="entry name" value="Isochorismatase-like_sf"/>
</dbReference>
<evidence type="ECO:0000313" key="3">
    <source>
        <dbReference type="EMBL" id="UTI65247.1"/>
    </source>
</evidence>
<dbReference type="EMBL" id="CP098502">
    <property type="protein sequence ID" value="UTI65247.1"/>
    <property type="molecule type" value="Genomic_DNA"/>
</dbReference>